<evidence type="ECO:0000313" key="2">
    <source>
        <dbReference type="EMBL" id="KND99906.1"/>
    </source>
</evidence>
<sequence length="47" mass="5347">MKMVTAIASEAQEYPVTGNIQREVLNTHMSALEFLHFVIFIFAVYVS</sequence>
<evidence type="ECO:0000313" key="3">
    <source>
        <dbReference type="Proteomes" id="UP000037122"/>
    </source>
</evidence>
<name>A0A0L0P0J9_CANAR</name>
<dbReference type="AlphaFoldDB" id="A0A0L0P0J9"/>
<feature type="transmembrane region" description="Helical" evidence="1">
    <location>
        <begin position="28"/>
        <end position="46"/>
    </location>
</feature>
<dbReference type="VEuPathDB" id="FungiDB:QG37_03334"/>
<evidence type="ECO:0000256" key="1">
    <source>
        <dbReference type="SAM" id="Phobius"/>
    </source>
</evidence>
<reference evidence="3" key="1">
    <citation type="journal article" date="2015" name="BMC Genomics">
        <title>Draft genome of a commonly misdiagnosed multidrug resistant pathogen Candida auris.</title>
        <authorList>
            <person name="Chatterjee S."/>
            <person name="Alampalli S.V."/>
            <person name="Nageshan R.K."/>
            <person name="Chettiar S.T."/>
            <person name="Joshi S."/>
            <person name="Tatu U.S."/>
        </authorList>
    </citation>
    <scope>NUCLEOTIDE SEQUENCE [LARGE SCALE GENOMIC DNA]</scope>
    <source>
        <strain evidence="3">6684</strain>
    </source>
</reference>
<gene>
    <name evidence="2" type="ORF">QG37_03334</name>
</gene>
<proteinExistence type="predicted"/>
<keyword evidence="1" id="KW-0472">Membrane</keyword>
<dbReference type="EMBL" id="LGST01000021">
    <property type="protein sequence ID" value="KND99906.1"/>
    <property type="molecule type" value="Genomic_DNA"/>
</dbReference>
<organism evidence="2 3">
    <name type="scientific">Candidozyma auris</name>
    <name type="common">Yeast</name>
    <name type="synonym">Candida auris</name>
    <dbReference type="NCBI Taxonomy" id="498019"/>
    <lineage>
        <taxon>Eukaryota</taxon>
        <taxon>Fungi</taxon>
        <taxon>Dikarya</taxon>
        <taxon>Ascomycota</taxon>
        <taxon>Saccharomycotina</taxon>
        <taxon>Pichiomycetes</taxon>
        <taxon>Metschnikowiaceae</taxon>
        <taxon>Candidozyma</taxon>
    </lineage>
</organism>
<protein>
    <submittedName>
        <fullName evidence="2">Uncharacterized protein</fullName>
    </submittedName>
</protein>
<keyword evidence="1" id="KW-0812">Transmembrane</keyword>
<dbReference type="Proteomes" id="UP000037122">
    <property type="component" value="Unassembled WGS sequence"/>
</dbReference>
<keyword evidence="1" id="KW-1133">Transmembrane helix</keyword>
<accession>A0A0L0P0J9</accession>
<comment type="caution">
    <text evidence="2">The sequence shown here is derived from an EMBL/GenBank/DDBJ whole genome shotgun (WGS) entry which is preliminary data.</text>
</comment>